<organism evidence="2">
    <name type="scientific">Fusarium oxysporum f. sp. conglutinans race 2 54008</name>
    <dbReference type="NCBI Taxonomy" id="1089457"/>
    <lineage>
        <taxon>Eukaryota</taxon>
        <taxon>Fungi</taxon>
        <taxon>Dikarya</taxon>
        <taxon>Ascomycota</taxon>
        <taxon>Pezizomycotina</taxon>
        <taxon>Sordariomycetes</taxon>
        <taxon>Hypocreomycetidae</taxon>
        <taxon>Hypocreales</taxon>
        <taxon>Nectriaceae</taxon>
        <taxon>Fusarium</taxon>
        <taxon>Fusarium oxysporum species complex</taxon>
    </lineage>
</organism>
<dbReference type="AlphaFoldDB" id="X0IEN4"/>
<gene>
    <name evidence="2" type="ORF">FOPG_12626</name>
</gene>
<evidence type="ECO:0000313" key="2">
    <source>
        <dbReference type="EMBL" id="EXL71659.1"/>
    </source>
</evidence>
<sequence>MSEDTVKERSQNPAKRSMMTSDHRTIDRIEGTCRLATRASINAHYDKKAKSDKTFFSVAHHALLESMSIVGGENAQAAKGKQSDPTKRPQTRDRRFKYFRVNPCSRKCQRAGFLVQPDRQPPS</sequence>
<dbReference type="Proteomes" id="UP000030676">
    <property type="component" value="Unassembled WGS sequence"/>
</dbReference>
<accession>X0IEN4</accession>
<feature type="compositionally biased region" description="Basic and acidic residues" evidence="1">
    <location>
        <begin position="1"/>
        <end position="10"/>
    </location>
</feature>
<proteinExistence type="predicted"/>
<dbReference type="HOGENOM" id="CLU_2015406_0_0_1"/>
<feature type="compositionally biased region" description="Basic and acidic residues" evidence="1">
    <location>
        <begin position="81"/>
        <end position="93"/>
    </location>
</feature>
<feature type="region of interest" description="Disordered" evidence="1">
    <location>
        <begin position="73"/>
        <end position="93"/>
    </location>
</feature>
<evidence type="ECO:0000256" key="1">
    <source>
        <dbReference type="SAM" id="MobiDB-lite"/>
    </source>
</evidence>
<reference evidence="2" key="1">
    <citation type="submission" date="2011-11" db="EMBL/GenBank/DDBJ databases">
        <title>The Genome Sequence of Fusarium oxysporum PHW808.</title>
        <authorList>
            <consortium name="The Broad Institute Genome Sequencing Platform"/>
            <person name="Ma L.-J."/>
            <person name="Gale L.R."/>
            <person name="Schwartz D.C."/>
            <person name="Zhou S."/>
            <person name="Corby-Kistler H."/>
            <person name="Young S.K."/>
            <person name="Zeng Q."/>
            <person name="Gargeya S."/>
            <person name="Fitzgerald M."/>
            <person name="Haas B."/>
            <person name="Abouelleil A."/>
            <person name="Alvarado L."/>
            <person name="Arachchi H.M."/>
            <person name="Berlin A."/>
            <person name="Brown A."/>
            <person name="Chapman S.B."/>
            <person name="Chen Z."/>
            <person name="Dunbar C."/>
            <person name="Freedman E."/>
            <person name="Gearin G."/>
            <person name="Goldberg J."/>
            <person name="Griggs A."/>
            <person name="Gujja S."/>
            <person name="Heiman D."/>
            <person name="Howarth C."/>
            <person name="Larson L."/>
            <person name="Lui A."/>
            <person name="MacDonald P.J.P."/>
            <person name="Montmayeur A."/>
            <person name="Murphy C."/>
            <person name="Neiman D."/>
            <person name="Pearson M."/>
            <person name="Priest M."/>
            <person name="Roberts A."/>
            <person name="Saif S."/>
            <person name="Shea T."/>
            <person name="Shenoy N."/>
            <person name="Sisk P."/>
            <person name="Stolte C."/>
            <person name="Sykes S."/>
            <person name="Wortman J."/>
            <person name="Nusbaum C."/>
            <person name="Birren B."/>
        </authorList>
    </citation>
    <scope>NUCLEOTIDE SEQUENCE [LARGE SCALE GENOMIC DNA]</scope>
    <source>
        <strain evidence="2">54008</strain>
    </source>
</reference>
<reference evidence="2" key="2">
    <citation type="submission" date="2014-03" db="EMBL/GenBank/DDBJ databases">
        <title>The Genome Annotation of Fusarium oxysporum PHW808.</title>
        <authorList>
            <consortium name="The Broad Institute Genomics Platform"/>
            <person name="Ma L.-J."/>
            <person name="Corby-Kistler H."/>
            <person name="Broz K."/>
            <person name="Gale L.R."/>
            <person name="Jonkers W."/>
            <person name="O'Donnell K."/>
            <person name="Ploetz R."/>
            <person name="Steinberg C."/>
            <person name="Schwartz D.C."/>
            <person name="VanEtten H."/>
            <person name="Zhou S."/>
            <person name="Young S.K."/>
            <person name="Zeng Q."/>
            <person name="Gargeya S."/>
            <person name="Fitzgerald M."/>
            <person name="Abouelleil A."/>
            <person name="Alvarado L."/>
            <person name="Chapman S.B."/>
            <person name="Gainer-Dewar J."/>
            <person name="Goldberg J."/>
            <person name="Griggs A."/>
            <person name="Gujja S."/>
            <person name="Hansen M."/>
            <person name="Howarth C."/>
            <person name="Imamovic A."/>
            <person name="Ireland A."/>
            <person name="Larimer J."/>
            <person name="McCowan C."/>
            <person name="Murphy C."/>
            <person name="Pearson M."/>
            <person name="Poon T.W."/>
            <person name="Priest M."/>
            <person name="Roberts A."/>
            <person name="Saif S."/>
            <person name="Shea T."/>
            <person name="Sykes S."/>
            <person name="Wortman J."/>
            <person name="Nusbaum C."/>
            <person name="Birren B."/>
        </authorList>
    </citation>
    <scope>NUCLEOTIDE SEQUENCE</scope>
    <source>
        <strain evidence="2">54008</strain>
    </source>
</reference>
<feature type="region of interest" description="Disordered" evidence="1">
    <location>
        <begin position="1"/>
        <end position="23"/>
    </location>
</feature>
<name>X0IEN4_FUSOX</name>
<protein>
    <submittedName>
        <fullName evidence="2">Uncharacterized protein</fullName>
    </submittedName>
</protein>
<feature type="compositionally biased region" description="Polar residues" evidence="1">
    <location>
        <begin position="11"/>
        <end position="20"/>
    </location>
</feature>
<dbReference type="EMBL" id="KK033221">
    <property type="protein sequence ID" value="EXL71659.1"/>
    <property type="molecule type" value="Genomic_DNA"/>
</dbReference>